<evidence type="ECO:0000313" key="8">
    <source>
        <dbReference type="EMBL" id="CAE0613861.1"/>
    </source>
</evidence>
<dbReference type="InterPro" id="IPR012340">
    <property type="entry name" value="NA-bd_OB-fold"/>
</dbReference>
<evidence type="ECO:0000256" key="3">
    <source>
        <dbReference type="ARBA" id="ARBA00022737"/>
    </source>
</evidence>
<comment type="similarity">
    <text evidence="5">Belongs to the UNR family.</text>
</comment>
<dbReference type="PANTHER" id="PTHR12913">
    <property type="entry name" value="UNR PROTEIN N-RAS UPSTREAM GENE PROTEIN"/>
    <property type="match status" value="1"/>
</dbReference>
<evidence type="ECO:0000256" key="1">
    <source>
        <dbReference type="ARBA" id="ARBA00004496"/>
    </source>
</evidence>
<feature type="compositionally biased region" description="Basic and acidic residues" evidence="6">
    <location>
        <begin position="160"/>
        <end position="179"/>
    </location>
</feature>
<feature type="domain" description="CSD" evidence="7">
    <location>
        <begin position="276"/>
        <end position="340"/>
    </location>
</feature>
<feature type="domain" description="CSD" evidence="7">
    <location>
        <begin position="75"/>
        <end position="153"/>
    </location>
</feature>
<dbReference type="InterPro" id="IPR019844">
    <property type="entry name" value="CSD_CS"/>
</dbReference>
<evidence type="ECO:0000259" key="7">
    <source>
        <dbReference type="PROSITE" id="PS51857"/>
    </source>
</evidence>
<organism evidence="8">
    <name type="scientific">Picocystis salinarum</name>
    <dbReference type="NCBI Taxonomy" id="88271"/>
    <lineage>
        <taxon>Eukaryota</taxon>
        <taxon>Viridiplantae</taxon>
        <taxon>Chlorophyta</taxon>
        <taxon>Picocystophyceae</taxon>
        <taxon>Picocystales</taxon>
        <taxon>Picocystaceae</taxon>
        <taxon>Picocystis</taxon>
    </lineage>
</organism>
<dbReference type="GO" id="GO:0005737">
    <property type="term" value="C:cytoplasm"/>
    <property type="evidence" value="ECO:0007669"/>
    <property type="project" value="UniProtKB-SubCell"/>
</dbReference>
<keyword evidence="2" id="KW-0963">Cytoplasm</keyword>
<name>A0A7S3UIH5_9CHLO</name>
<dbReference type="AlphaFoldDB" id="A0A7S3UIH5"/>
<accession>A0A7S3UIH5</accession>
<feature type="domain" description="CSD" evidence="7">
    <location>
        <begin position="441"/>
        <end position="503"/>
    </location>
</feature>
<keyword evidence="4" id="KW-0694">RNA-binding</keyword>
<feature type="region of interest" description="Disordered" evidence="6">
    <location>
        <begin position="159"/>
        <end position="186"/>
    </location>
</feature>
<keyword evidence="3" id="KW-0677">Repeat</keyword>
<evidence type="ECO:0000256" key="5">
    <source>
        <dbReference type="ARBA" id="ARBA00044751"/>
    </source>
</evidence>
<evidence type="ECO:0000256" key="2">
    <source>
        <dbReference type="ARBA" id="ARBA00022490"/>
    </source>
</evidence>
<dbReference type="SMART" id="SM00357">
    <property type="entry name" value="CSP"/>
    <property type="match status" value="4"/>
</dbReference>
<proteinExistence type="inferred from homology"/>
<dbReference type="PROSITE" id="PS51857">
    <property type="entry name" value="CSD_2"/>
    <property type="match status" value="4"/>
</dbReference>
<dbReference type="PANTHER" id="PTHR12913:SF1">
    <property type="entry name" value="COLD SHOCK DOMAIN-CONTAINING PROTEIN E1"/>
    <property type="match status" value="1"/>
</dbReference>
<dbReference type="InterPro" id="IPR002059">
    <property type="entry name" value="CSP_DNA-bd"/>
</dbReference>
<dbReference type="EMBL" id="HBIS01009560">
    <property type="protein sequence ID" value="CAE0613861.1"/>
    <property type="molecule type" value="Transcribed_RNA"/>
</dbReference>
<gene>
    <name evidence="8" type="ORF">PSAL00342_LOCUS7762</name>
</gene>
<dbReference type="Gene3D" id="2.40.50.140">
    <property type="entry name" value="Nucleic acid-binding proteins"/>
    <property type="match status" value="4"/>
</dbReference>
<dbReference type="SUPFAM" id="SSF50249">
    <property type="entry name" value="Nucleic acid-binding proteins"/>
    <property type="match status" value="4"/>
</dbReference>
<reference evidence="8" key="1">
    <citation type="submission" date="2021-01" db="EMBL/GenBank/DDBJ databases">
        <authorList>
            <person name="Corre E."/>
            <person name="Pelletier E."/>
            <person name="Niang G."/>
            <person name="Scheremetjew M."/>
            <person name="Finn R."/>
            <person name="Kale V."/>
            <person name="Holt S."/>
            <person name="Cochrane G."/>
            <person name="Meng A."/>
            <person name="Brown T."/>
            <person name="Cohen L."/>
        </authorList>
    </citation>
    <scope>NUCLEOTIDE SEQUENCE</scope>
    <source>
        <strain evidence="8">CCMP1897</strain>
    </source>
</reference>
<dbReference type="InterPro" id="IPR011129">
    <property type="entry name" value="CSD"/>
</dbReference>
<dbReference type="Pfam" id="PF00313">
    <property type="entry name" value="CSD"/>
    <property type="match status" value="2"/>
</dbReference>
<dbReference type="GO" id="GO:0003723">
    <property type="term" value="F:RNA binding"/>
    <property type="evidence" value="ECO:0007669"/>
    <property type="project" value="UniProtKB-KW"/>
</dbReference>
<evidence type="ECO:0000256" key="6">
    <source>
        <dbReference type="SAM" id="MobiDB-lite"/>
    </source>
</evidence>
<dbReference type="PROSITE" id="PS00352">
    <property type="entry name" value="CSD_1"/>
    <property type="match status" value="1"/>
</dbReference>
<evidence type="ECO:0000256" key="4">
    <source>
        <dbReference type="ARBA" id="ARBA00022884"/>
    </source>
</evidence>
<comment type="subcellular location">
    <subcellularLocation>
        <location evidence="1">Cytoplasm</location>
    </subcellularLocation>
</comment>
<dbReference type="CDD" id="cd04458">
    <property type="entry name" value="CSP_CDS"/>
    <property type="match status" value="1"/>
</dbReference>
<protein>
    <recommendedName>
        <fullName evidence="7">CSD domain-containing protein</fullName>
    </recommendedName>
</protein>
<feature type="domain" description="CSD" evidence="7">
    <location>
        <begin position="598"/>
        <end position="667"/>
    </location>
</feature>
<feature type="region of interest" description="Disordered" evidence="6">
    <location>
        <begin position="1"/>
        <end position="25"/>
    </location>
</feature>
<sequence>MSNWTEERENPRKFDLEGSREDTWKTRKAHESRYFEGSRANFMEGRQSQLRNSVKNHGPGGKIEPPSVPMDELKTEQGFVLNLREKFGFIECADRDGQMFFHISELCNDEGELMEHGMEGSLYDLVEVGVEVEFKVQENATGNGRTCARRVKPLPSGTVKMEEVSSERYKGRVEREPKVKNFSRQPRQASGGRISYCLASPQAGMPLEHIEFGGADLSSDNSCTPAVGDEVEFNIRIRRKDSLKQACNISILNQRDQKNHQLRTDNHEFQHKDGMRLKGLVSFLDDNYGFIRATEEGASIFFNLSEVQGVGHTLALNTCVEFTVSFDPKVKRRCGTNISISPACSIQGKVIKQERCKGCVQKPSGIETMNNCYTDGTIVMFGEKDQKQILPYSAKDVNDRQVILSVGDEVEFSVEIDEDHDLERAINIVRTGEAGEELHVGSVGVLKANFGFIKWANANEDLFFHFSNLQGIDSSELKIGMTVEFIVEVDSRSKRPVALRVKKAAEGVSAFAIQTKEMLSGTCVETLKYFKGQGKDSGVAFGTIEYADPGTGENREIPFSHGDLADNRLNPRLGESVRFHLAKARHGDGKQRATEVTLLPVAAKIQNLKDGFGFLNLVNEEEDFGKNIFFHFSEVQDGVQLHVGDEVECVLVVNPRNEELNARKLVRTKAALDTLRRPREIKFAGKGFGNLSVRLAKGPDGTKGFSMGRGRPVSPCTQEV</sequence>